<dbReference type="SUPFAM" id="SSF55895">
    <property type="entry name" value="Ribonuclease Rh-like"/>
    <property type="match status" value="1"/>
</dbReference>
<dbReference type="GO" id="GO:0033897">
    <property type="term" value="F:ribonuclease T2 activity"/>
    <property type="evidence" value="ECO:0007669"/>
    <property type="project" value="InterPro"/>
</dbReference>
<dbReference type="PROSITE" id="PS00530">
    <property type="entry name" value="RNASE_T2_1"/>
    <property type="match status" value="1"/>
</dbReference>
<reference evidence="6" key="2">
    <citation type="submission" date="2017-05" db="UniProtKB">
        <authorList>
            <consortium name="EnsemblMetazoa"/>
        </authorList>
    </citation>
    <scope>IDENTIFICATION</scope>
</reference>
<dbReference type="InterPro" id="IPR036430">
    <property type="entry name" value="RNase_T2-like_sf"/>
</dbReference>
<dbReference type="PROSITE" id="PS00531">
    <property type="entry name" value="RNASE_T2_2"/>
    <property type="match status" value="1"/>
</dbReference>
<dbReference type="InterPro" id="IPR018188">
    <property type="entry name" value="RNase_T2_His_AS_1"/>
</dbReference>
<dbReference type="PANTHER" id="PTHR11240">
    <property type="entry name" value="RIBONUCLEASE T2"/>
    <property type="match status" value="1"/>
</dbReference>
<dbReference type="GO" id="GO:0003723">
    <property type="term" value="F:RNA binding"/>
    <property type="evidence" value="ECO:0007669"/>
    <property type="project" value="InterPro"/>
</dbReference>
<gene>
    <name evidence="6" type="primary">105312003</name>
</gene>
<feature type="chain" id="PRO_5012824155" evidence="5">
    <location>
        <begin position="22"/>
        <end position="242"/>
    </location>
</feature>
<organism evidence="6">
    <name type="scientific">Amphimedon queenslandica</name>
    <name type="common">Sponge</name>
    <dbReference type="NCBI Taxonomy" id="400682"/>
    <lineage>
        <taxon>Eukaryota</taxon>
        <taxon>Metazoa</taxon>
        <taxon>Porifera</taxon>
        <taxon>Demospongiae</taxon>
        <taxon>Heteroscleromorpha</taxon>
        <taxon>Haplosclerida</taxon>
        <taxon>Niphatidae</taxon>
        <taxon>Amphimedon</taxon>
    </lineage>
</organism>
<feature type="signal peptide" evidence="5">
    <location>
        <begin position="1"/>
        <end position="21"/>
    </location>
</feature>
<dbReference type="OrthoDB" id="435754at2759"/>
<comment type="similarity">
    <text evidence="1 4">Belongs to the RNase T2 family.</text>
</comment>
<dbReference type="InterPro" id="IPR001568">
    <property type="entry name" value="RNase_T2-like"/>
</dbReference>
<feature type="active site" evidence="3">
    <location>
        <position position="122"/>
    </location>
</feature>
<dbReference type="InterPro" id="IPR033697">
    <property type="entry name" value="Ribonuclease_T2_eukaryotic"/>
</dbReference>
<keyword evidence="7" id="KW-1185">Reference proteome</keyword>
<keyword evidence="2" id="KW-1015">Disulfide bond</keyword>
<dbReference type="KEGG" id="aqu:105312003"/>
<feature type="active site" evidence="3">
    <location>
        <position position="126"/>
    </location>
</feature>
<evidence type="ECO:0000256" key="3">
    <source>
        <dbReference type="PIRSR" id="PIRSR633697-1"/>
    </source>
</evidence>
<sequence length="242" mass="28328">MKHLGLVFIAFVLFYYVSVEGIWSPYLCEIDINQTSPSFEYFMFVQQAPAAICLFTQCNKEYNENTKLWTIHGLWPSNPSNRYPEYCEPKPFDISSLSSILLDMERYWPGFIKDSISFWSHEWCKHGTCSSSVNLLNTQYKYFKTVLDMYEKYNYETILKNSGIVPSSTVEYDIHDFHQAFLSSINVTAFFQCNKTTEMQYQIIYQIAVCFDKQLMPISCGNMSAKENNTCDESHKVHYEIP</sequence>
<dbReference type="InterPro" id="IPR033130">
    <property type="entry name" value="RNase_T2_His_AS_2"/>
</dbReference>
<protein>
    <submittedName>
        <fullName evidence="6">Uncharacterized protein</fullName>
    </submittedName>
</protein>
<dbReference type="AlphaFoldDB" id="A0A1X7VWJ8"/>
<dbReference type="GO" id="GO:0005576">
    <property type="term" value="C:extracellular region"/>
    <property type="evidence" value="ECO:0007669"/>
    <property type="project" value="TreeGrafter"/>
</dbReference>
<accession>A0A1X7VWJ8</accession>
<dbReference type="GO" id="GO:0006401">
    <property type="term" value="P:RNA catabolic process"/>
    <property type="evidence" value="ECO:0007669"/>
    <property type="project" value="TreeGrafter"/>
</dbReference>
<dbReference type="InParanoid" id="A0A1X7VWJ8"/>
<dbReference type="Pfam" id="PF00445">
    <property type="entry name" value="Ribonuclease_T2"/>
    <property type="match status" value="1"/>
</dbReference>
<evidence type="ECO:0000256" key="5">
    <source>
        <dbReference type="SAM" id="SignalP"/>
    </source>
</evidence>
<keyword evidence="5" id="KW-0732">Signal</keyword>
<evidence type="ECO:0000313" key="6">
    <source>
        <dbReference type="EnsemblMetazoa" id="Aqu2.1.44235_001"/>
    </source>
</evidence>
<reference evidence="7" key="1">
    <citation type="journal article" date="2010" name="Nature">
        <title>The Amphimedon queenslandica genome and the evolution of animal complexity.</title>
        <authorList>
            <person name="Srivastava M."/>
            <person name="Simakov O."/>
            <person name="Chapman J."/>
            <person name="Fahey B."/>
            <person name="Gauthier M.E."/>
            <person name="Mitros T."/>
            <person name="Richards G.S."/>
            <person name="Conaco C."/>
            <person name="Dacre M."/>
            <person name="Hellsten U."/>
            <person name="Larroux C."/>
            <person name="Putnam N.H."/>
            <person name="Stanke M."/>
            <person name="Adamska M."/>
            <person name="Darling A."/>
            <person name="Degnan S.M."/>
            <person name="Oakley T.H."/>
            <person name="Plachetzki D.C."/>
            <person name="Zhai Y."/>
            <person name="Adamski M."/>
            <person name="Calcino A."/>
            <person name="Cummins S.F."/>
            <person name="Goodstein D.M."/>
            <person name="Harris C."/>
            <person name="Jackson D.J."/>
            <person name="Leys S.P."/>
            <person name="Shu S."/>
            <person name="Woodcroft B.J."/>
            <person name="Vervoort M."/>
            <person name="Kosik K.S."/>
            <person name="Manning G."/>
            <person name="Degnan B.M."/>
            <person name="Rokhsar D.S."/>
        </authorList>
    </citation>
    <scope>NUCLEOTIDE SEQUENCE [LARGE SCALE GENOMIC DNA]</scope>
</reference>
<dbReference type="EnsemblMetazoa" id="Aqu2.1.44235_001">
    <property type="protein sequence ID" value="Aqu2.1.44235_001"/>
    <property type="gene ID" value="Aqu2.1.44235"/>
</dbReference>
<evidence type="ECO:0000313" key="7">
    <source>
        <dbReference type="Proteomes" id="UP000007879"/>
    </source>
</evidence>
<name>A0A1X7VWJ8_AMPQE</name>
<dbReference type="Gene3D" id="3.90.730.10">
    <property type="entry name" value="Ribonuclease T2-like"/>
    <property type="match status" value="1"/>
</dbReference>
<evidence type="ECO:0000256" key="1">
    <source>
        <dbReference type="ARBA" id="ARBA00007469"/>
    </source>
</evidence>
<dbReference type="Proteomes" id="UP000007879">
    <property type="component" value="Unassembled WGS sequence"/>
</dbReference>
<proteinExistence type="inferred from homology"/>
<evidence type="ECO:0000256" key="2">
    <source>
        <dbReference type="ARBA" id="ARBA00023157"/>
    </source>
</evidence>
<dbReference type="EnsemblMetazoa" id="XM_019994453.1">
    <property type="protein sequence ID" value="XP_019850012.1"/>
    <property type="gene ID" value="LOC105312003"/>
</dbReference>
<evidence type="ECO:0000256" key="4">
    <source>
        <dbReference type="RuleBase" id="RU004328"/>
    </source>
</evidence>
<dbReference type="PANTHER" id="PTHR11240:SF22">
    <property type="entry name" value="RIBONUCLEASE T2"/>
    <property type="match status" value="1"/>
</dbReference>
<dbReference type="CDD" id="cd01061">
    <property type="entry name" value="RNase_T2_euk"/>
    <property type="match status" value="1"/>
</dbReference>
<feature type="active site" evidence="3">
    <location>
        <position position="72"/>
    </location>
</feature>